<sequence>MIYYAKHGEADQCLKHYLQLLESQGKLPCHEALHQLARVLYSKRHLSGFSILHDTLLAYYKLNPPSGRQSRNLAYIYTMFINLIMRQPNYTKKRSPTSSNVRKSQRLSDQSPRYSSSPLPLSVTSSTTSPSMTMTTKTTTIIQLCQEMRELGLTGSPVLYNSLLKFCVMKMDSALATSLYKELVNICPPTKHTYSILLDLARKQKDSGLILQVLDRLELDGIVPDRPMVSTVMLALCDQQQYMMAIEFVDQLARHAPQVMGPQYKSVLMDTLDRHYQQHKRKNKRQQRYLQQQNQDQAARKLQQSMEL</sequence>
<feature type="compositionally biased region" description="Polar residues" evidence="2">
    <location>
        <begin position="96"/>
        <end position="114"/>
    </location>
</feature>
<feature type="compositionally biased region" description="Low complexity" evidence="2">
    <location>
        <begin position="288"/>
        <end position="308"/>
    </location>
</feature>
<gene>
    <name evidence="3" type="ORF">BCR42DRAFT_422704</name>
</gene>
<dbReference type="EMBL" id="MCGE01000025">
    <property type="protein sequence ID" value="ORZ10084.1"/>
    <property type="molecule type" value="Genomic_DNA"/>
</dbReference>
<feature type="region of interest" description="Disordered" evidence="2">
    <location>
        <begin position="278"/>
        <end position="308"/>
    </location>
</feature>
<reference evidence="3 4" key="1">
    <citation type="submission" date="2016-07" db="EMBL/GenBank/DDBJ databases">
        <title>Pervasive Adenine N6-methylation of Active Genes in Fungi.</title>
        <authorList>
            <consortium name="DOE Joint Genome Institute"/>
            <person name="Mondo S.J."/>
            <person name="Dannebaum R.O."/>
            <person name="Kuo R.C."/>
            <person name="Labutti K."/>
            <person name="Haridas S."/>
            <person name="Kuo A."/>
            <person name="Salamov A."/>
            <person name="Ahrendt S.R."/>
            <person name="Lipzen A."/>
            <person name="Sullivan W."/>
            <person name="Andreopoulos W.B."/>
            <person name="Clum A."/>
            <person name="Lindquist E."/>
            <person name="Daum C."/>
            <person name="Ramamoorthy G.K."/>
            <person name="Gryganskyi A."/>
            <person name="Culley D."/>
            <person name="Magnuson J.K."/>
            <person name="James T.Y."/>
            <person name="O'Malley M.A."/>
            <person name="Stajich J.E."/>
            <person name="Spatafora J.W."/>
            <person name="Visel A."/>
            <person name="Grigoriev I.V."/>
        </authorList>
    </citation>
    <scope>NUCLEOTIDE SEQUENCE [LARGE SCALE GENOMIC DNA]</scope>
    <source>
        <strain evidence="3 4">NRRL 1336</strain>
    </source>
</reference>
<dbReference type="STRING" id="90262.A0A1X2I5T1"/>
<feature type="region of interest" description="Disordered" evidence="2">
    <location>
        <begin position="91"/>
        <end position="132"/>
    </location>
</feature>
<dbReference type="InterPro" id="IPR011990">
    <property type="entry name" value="TPR-like_helical_dom_sf"/>
</dbReference>
<protein>
    <recommendedName>
        <fullName evidence="5">Pentacotripeptide-repeat region of PRORP domain-containing protein</fullName>
    </recommendedName>
</protein>
<evidence type="ECO:0000313" key="4">
    <source>
        <dbReference type="Proteomes" id="UP000193560"/>
    </source>
</evidence>
<evidence type="ECO:0000256" key="1">
    <source>
        <dbReference type="ARBA" id="ARBA00022737"/>
    </source>
</evidence>
<feature type="compositionally biased region" description="Low complexity" evidence="2">
    <location>
        <begin position="115"/>
        <end position="132"/>
    </location>
</feature>
<dbReference type="AlphaFoldDB" id="A0A1X2I5T1"/>
<comment type="caution">
    <text evidence="3">The sequence shown here is derived from an EMBL/GenBank/DDBJ whole genome shotgun (WGS) entry which is preliminary data.</text>
</comment>
<keyword evidence="4" id="KW-1185">Reference proteome</keyword>
<dbReference type="PANTHER" id="PTHR47447:SF17">
    <property type="entry name" value="OS12G0638900 PROTEIN"/>
    <property type="match status" value="1"/>
</dbReference>
<dbReference type="Gene3D" id="1.25.40.10">
    <property type="entry name" value="Tetratricopeptide repeat domain"/>
    <property type="match status" value="1"/>
</dbReference>
<evidence type="ECO:0000313" key="3">
    <source>
        <dbReference type="EMBL" id="ORZ10084.1"/>
    </source>
</evidence>
<accession>A0A1X2I5T1</accession>
<dbReference type="PANTHER" id="PTHR47447">
    <property type="entry name" value="OS03G0856100 PROTEIN"/>
    <property type="match status" value="1"/>
</dbReference>
<keyword evidence="1" id="KW-0677">Repeat</keyword>
<organism evidence="3 4">
    <name type="scientific">Absidia repens</name>
    <dbReference type="NCBI Taxonomy" id="90262"/>
    <lineage>
        <taxon>Eukaryota</taxon>
        <taxon>Fungi</taxon>
        <taxon>Fungi incertae sedis</taxon>
        <taxon>Mucoromycota</taxon>
        <taxon>Mucoromycotina</taxon>
        <taxon>Mucoromycetes</taxon>
        <taxon>Mucorales</taxon>
        <taxon>Cunninghamellaceae</taxon>
        <taxon>Absidia</taxon>
    </lineage>
</organism>
<proteinExistence type="predicted"/>
<evidence type="ECO:0000256" key="2">
    <source>
        <dbReference type="SAM" id="MobiDB-lite"/>
    </source>
</evidence>
<name>A0A1X2I5T1_9FUNG</name>
<dbReference type="OrthoDB" id="185373at2759"/>
<feature type="compositionally biased region" description="Basic residues" evidence="2">
    <location>
        <begin position="278"/>
        <end position="287"/>
    </location>
</feature>
<dbReference type="Proteomes" id="UP000193560">
    <property type="component" value="Unassembled WGS sequence"/>
</dbReference>
<evidence type="ECO:0008006" key="5">
    <source>
        <dbReference type="Google" id="ProtNLM"/>
    </source>
</evidence>